<name>A0A067PQE7_9AGAM</name>
<feature type="region of interest" description="Disordered" evidence="1">
    <location>
        <begin position="443"/>
        <end position="467"/>
    </location>
</feature>
<organism evidence="2 3">
    <name type="scientific">Jaapia argillacea MUCL 33604</name>
    <dbReference type="NCBI Taxonomy" id="933084"/>
    <lineage>
        <taxon>Eukaryota</taxon>
        <taxon>Fungi</taxon>
        <taxon>Dikarya</taxon>
        <taxon>Basidiomycota</taxon>
        <taxon>Agaricomycotina</taxon>
        <taxon>Agaricomycetes</taxon>
        <taxon>Agaricomycetidae</taxon>
        <taxon>Jaapiales</taxon>
        <taxon>Jaapiaceae</taxon>
        <taxon>Jaapia</taxon>
    </lineage>
</organism>
<gene>
    <name evidence="2" type="ORF">JAAARDRAFT_427495</name>
</gene>
<proteinExistence type="predicted"/>
<dbReference type="AlphaFoldDB" id="A0A067PQE7"/>
<dbReference type="HOGENOM" id="CLU_454188_0_0_1"/>
<keyword evidence="3" id="KW-1185">Reference proteome</keyword>
<feature type="compositionally biased region" description="Basic and acidic residues" evidence="1">
    <location>
        <begin position="456"/>
        <end position="467"/>
    </location>
</feature>
<accession>A0A067PQE7</accession>
<dbReference type="EMBL" id="KL197733">
    <property type="protein sequence ID" value="KDQ53532.1"/>
    <property type="molecule type" value="Genomic_DNA"/>
</dbReference>
<evidence type="ECO:0000313" key="3">
    <source>
        <dbReference type="Proteomes" id="UP000027265"/>
    </source>
</evidence>
<dbReference type="InParanoid" id="A0A067PQE7"/>
<sequence>MSSLLDLSTPGAALRAVSESLPEDEFARLLAKYLYPVLDSLPSDQCRLILRAVQDIKKEGEEVQELMDAIDYDGHEESLEGGLKGLLKHVKREWKEGYEEQAEMMTEIAEEVVGWLPTLWRVGVERGIEIPLIHKCLVLCTSIIDRVGNTDSRSTFSDMDFTVTIKRSDEVVVYAEEYANIDHALHWLWREMALSALAHGCPANVTNAIMSDIKRLKLTSDVEGMIRVDDEETNTDGYSFHDSHWTDDMKAAVPSLSHALTKSRIASFEAAPDVVTYKTLVGQSPALKPALLESTRRHIFPADQHHDPTITYASAVAIFIEARSMEDVTRLLGTSSMQHRNTPDILAAKRQIVSYFSRQDSPDFRQKALSIIQDCLLQAERAVWDEASDVFPYLDSAHDWLSWEIDDEKFSARQPAGLSYEEESERERILERFVEVSKRGEDNEGWGYGHDDDEDMRGVDSDDSDYQKIKGERRPDLERTIREWVGILLDWPDKDAAQKVWDAVRVKRDAGDPLVTDPFWDVDGAAEALISGCSRPHVADGLQAVCDTYLCPDLATLQKKQPKSTTIGSFTITTMPMRMR</sequence>
<reference evidence="3" key="1">
    <citation type="journal article" date="2014" name="Proc. Natl. Acad. Sci. U.S.A.">
        <title>Extensive sampling of basidiomycete genomes demonstrates inadequacy of the white-rot/brown-rot paradigm for wood decay fungi.</title>
        <authorList>
            <person name="Riley R."/>
            <person name="Salamov A.A."/>
            <person name="Brown D.W."/>
            <person name="Nagy L.G."/>
            <person name="Floudas D."/>
            <person name="Held B.W."/>
            <person name="Levasseur A."/>
            <person name="Lombard V."/>
            <person name="Morin E."/>
            <person name="Otillar R."/>
            <person name="Lindquist E.A."/>
            <person name="Sun H."/>
            <person name="LaButti K.M."/>
            <person name="Schmutz J."/>
            <person name="Jabbour D."/>
            <person name="Luo H."/>
            <person name="Baker S.E."/>
            <person name="Pisabarro A.G."/>
            <person name="Walton J.D."/>
            <person name="Blanchette R.A."/>
            <person name="Henrissat B."/>
            <person name="Martin F."/>
            <person name="Cullen D."/>
            <person name="Hibbett D.S."/>
            <person name="Grigoriev I.V."/>
        </authorList>
    </citation>
    <scope>NUCLEOTIDE SEQUENCE [LARGE SCALE GENOMIC DNA]</scope>
    <source>
        <strain evidence="3">MUCL 33604</strain>
    </source>
</reference>
<protein>
    <submittedName>
        <fullName evidence="2">Uncharacterized protein</fullName>
    </submittedName>
</protein>
<evidence type="ECO:0000256" key="1">
    <source>
        <dbReference type="SAM" id="MobiDB-lite"/>
    </source>
</evidence>
<dbReference type="OrthoDB" id="3269196at2759"/>
<dbReference type="Proteomes" id="UP000027265">
    <property type="component" value="Unassembled WGS sequence"/>
</dbReference>
<evidence type="ECO:0000313" key="2">
    <source>
        <dbReference type="EMBL" id="KDQ53532.1"/>
    </source>
</evidence>